<keyword evidence="2" id="KW-1185">Reference proteome</keyword>
<organism evidence="1 2">
    <name type="scientific">Naganishia onofrii</name>
    <dbReference type="NCBI Taxonomy" id="1851511"/>
    <lineage>
        <taxon>Eukaryota</taxon>
        <taxon>Fungi</taxon>
        <taxon>Dikarya</taxon>
        <taxon>Basidiomycota</taxon>
        <taxon>Agaricomycotina</taxon>
        <taxon>Tremellomycetes</taxon>
        <taxon>Filobasidiales</taxon>
        <taxon>Filobasidiaceae</taxon>
        <taxon>Naganishia</taxon>
    </lineage>
</organism>
<evidence type="ECO:0000313" key="1">
    <source>
        <dbReference type="EMBL" id="KAJ9122087.1"/>
    </source>
</evidence>
<proteinExistence type="predicted"/>
<comment type="caution">
    <text evidence="1">The sequence shown here is derived from an EMBL/GenBank/DDBJ whole genome shotgun (WGS) entry which is preliminary data.</text>
</comment>
<evidence type="ECO:0000313" key="2">
    <source>
        <dbReference type="Proteomes" id="UP001234202"/>
    </source>
</evidence>
<gene>
    <name evidence="1" type="ORF">QFC24_004314</name>
</gene>
<accession>A0ACC2XH92</accession>
<sequence>MSTLLYLSLLALALLALRGYLVPYLLGRLTPFRVRSISLKNIRGFEWRLDRGQNGNAAAVLKVERLGWDWCVQGHRGISLVMEQVDLVLNDHDSEQIAKLNKEGEMRGLRSKGVAGLRSSVLMSIDSIGSIFEVNYDAEPAFITPEAALVPETPLDPRTSIPGSFFPLSSDDSGENIEKRDSRKVKGEKIKRTWSSLWRKVMGRASGQVNMSVTVSKCCIARVIGAVEKKDQGAAMIQLPENSSFHLTMSFGTLKDRQRRHHAISSSLSRPISAYLAVNSITMDATISPVTLDMRPVERLLLEETLHRHQAHEKDYYTPRSQGVQKKAEVVQRKRQSRQEALKAIGRAIDRCTFSVAAITLRHTLEASYLGPKLSDQKVKASGSQDSGFARMESDEPDTKGIPGPLKEIVVALVVLDFELRITSITQNDSPALRQVFGRPACNTHPAESSLVRGMEIMMRHSDMKLQRCSDLPSDHFATLASTGPMEINAVTTIFSDALGWESSSYLDQPDYYLLQFQCKIDHLDVNVSLDLLTQIILEARAWAAHRKLEIYPDLAGNGVVHPEPTTPTRRFNKRIPTITAVCEIGNVDIRVASDELHSLVECRVKNSGMYVAGHTEQYTLCARILNKDSKTKTRNQLQYDYTSAMAWDVGGQITQTVISIGNPEEYGDSSLSEIVHLGEASITANGVVRGRIDETRDLILYDTKSKTGVLGFSIDGGVDLRFWRSETHQQIADWLSSLTHAQSMLRRPRNDVVNALIPDPLRSLPSGIAIKISTGVISTVIASRDPNPACDLGLIRGIHVQTALTMDYCYFAHQEQISRSRQLVDQLQKRSKLHLRAGLEAEAEALANKYLSSSGGAALFGFNLQETIIEPVFNAREWKISARMPDSYPSSMELLPPRTKRNLSHAVWDFQLKRKMQSSASPQELYSNNEDPLNLDYRQQIQKPIFSATKIDMSLNIVRGSVEQDIEKQIIGRMTYGEISGDLSHIHCMLLAQQAITKCRPKEPVTKTEPSGTHHKHNRIPTTIRFRIDYLEIDILFPIGERMFCSISEVHLLHQPEVQTFTVRSGMVFVPSARQVGKFEELGRFKAVAATINERHRPVIQVVADAFRIRVPYRYEPSKLFLNISATVKATRILLRNMKTSIFQITQLPVAQNPKKIPDIAVRLKTTSFEIKDDPLETKLNLIFRVGKTENGPRTVRQAYFDAKWALIDNAEPDPKRPLPPSELEELRERYNVDAGHSIPKTEAWERFHRYNSDVWQERMRKARNVQNKREEKELFRQYGYKTDYSDLPIEVVAPQRFAPLFRGSLDNLHAKIQDPQLDRAGLLKHMEDHAGPFPPTQEFSLFVPLKIRLASDNVDFTLRDYPLPLWRIMPIEPAVNDCSAMVCDLTIVLAEELVTGDDTFFLIPCTVLPKGTGDPRATALELKIAKTSAPVKSFADVKFNIRSLRPTDFTWGVSYQPAISDLARAFASFSHPPRDPSPRLAFWDKFRLTLHWRVAFDFSGPCHLHLKGSRDPYDITGHGAGFVLAWMGNPKIRVGYENPQRELIQIFSEQMILSVPE</sequence>
<dbReference type="EMBL" id="JASBWV010000015">
    <property type="protein sequence ID" value="KAJ9122087.1"/>
    <property type="molecule type" value="Genomic_DNA"/>
</dbReference>
<reference evidence="1" key="1">
    <citation type="submission" date="2023-04" db="EMBL/GenBank/DDBJ databases">
        <title>Draft Genome sequencing of Naganishia species isolated from polar environments using Oxford Nanopore Technology.</title>
        <authorList>
            <person name="Leo P."/>
            <person name="Venkateswaran K."/>
        </authorList>
    </citation>
    <scope>NUCLEOTIDE SEQUENCE</scope>
    <source>
        <strain evidence="1">DBVPG 5303</strain>
    </source>
</reference>
<dbReference type="Proteomes" id="UP001234202">
    <property type="component" value="Unassembled WGS sequence"/>
</dbReference>
<protein>
    <submittedName>
        <fullName evidence="1">Uncharacterized protein</fullName>
    </submittedName>
</protein>
<name>A0ACC2XH92_9TREE</name>